<feature type="domain" description="Carrier" evidence="4">
    <location>
        <begin position="556"/>
        <end position="639"/>
    </location>
</feature>
<dbReference type="Gene3D" id="3.40.50.720">
    <property type="entry name" value="NAD(P)-binding Rossmann-like Domain"/>
    <property type="match status" value="1"/>
</dbReference>
<dbReference type="PANTHER" id="PTHR43439">
    <property type="entry name" value="PHENYLACETATE-COENZYME A LIGASE"/>
    <property type="match status" value="1"/>
</dbReference>
<dbReference type="SUPFAM" id="SSF47336">
    <property type="entry name" value="ACP-like"/>
    <property type="match status" value="1"/>
</dbReference>
<protein>
    <recommendedName>
        <fullName evidence="4">Carrier domain-containing protein</fullName>
    </recommendedName>
</protein>
<dbReference type="Gene3D" id="3.40.50.12780">
    <property type="entry name" value="N-terminal domain of ligase-like"/>
    <property type="match status" value="1"/>
</dbReference>
<dbReference type="Pfam" id="PF00501">
    <property type="entry name" value="AMP-binding"/>
    <property type="match status" value="1"/>
</dbReference>
<dbReference type="InterPro" id="IPR036291">
    <property type="entry name" value="NAD(P)-bd_dom_sf"/>
</dbReference>
<dbReference type="SUPFAM" id="SSF51735">
    <property type="entry name" value="NAD(P)-binding Rossmann-fold domains"/>
    <property type="match status" value="1"/>
</dbReference>
<evidence type="ECO:0000313" key="6">
    <source>
        <dbReference type="Proteomes" id="UP000236546"/>
    </source>
</evidence>
<dbReference type="InterPro" id="IPR036736">
    <property type="entry name" value="ACP-like_sf"/>
</dbReference>
<dbReference type="Proteomes" id="UP000236546">
    <property type="component" value="Unassembled WGS sequence"/>
</dbReference>
<evidence type="ECO:0000256" key="3">
    <source>
        <dbReference type="ARBA" id="ARBA00022857"/>
    </source>
</evidence>
<evidence type="ECO:0000259" key="4">
    <source>
        <dbReference type="PROSITE" id="PS50075"/>
    </source>
</evidence>
<dbReference type="AlphaFoldDB" id="A0A2K0T2L7"/>
<accession>A0A2K0T2L7</accession>
<sequence length="1055" mass="115890">MGSVATLEETRSIINVIEDDAASDPNRPFVFVPRSTKPQDGWEPVTYKQLTNAVNHVAHIIAQMVANDARKDNFPTIGYIGPNDTRYIIFMLACMKAKCQPFLPSPRNTIEGHISLLKATDCRYFWYGEGYLPVIQKILAQRELQVTQVPSAKEWLEATPKPFPYNYSAYETRSHPWIALHTSGSTGIPKPMLISQANLQLLGKFRGISDQHGNTSLYNAWASRSTRVFNPMPLFHGAGIGMLMMLVVYYKMPCALNIPEKPLNTELVLQCLSHAGVDGAILPPSVIEDVSSTEAGVKAIANLSFISFGGGSLSGPVGDKLVDNGALIINLYGASETFPLALQEQPNPRLWRYFIFNPELIGAEMIPTAWEGVYGFKIRRNKEDASLQPVFNNFPEKDEFLTGDLFEAHESLPNHFKYYGRGDDVIVFSNGEKLNPVTIEDMVVAHPALKHVLVVGQQKFQPAIILDPKNPVKSDAEAEALINDVWPLIEQANKQTVAHGRIVRQLVALSDPNMPFLLAGKGTVQRTQTVRLYNDYIEGIYLKADAAVNNVNLDLSSQQALASSIKELLQDKLDVEQLEQDTDFFSHGVDSLQVITLAKMLQAGLEKAGIEVDPNVVAPRSIYSNPSIELLSSFIFRSISKSGGENGESAEAEFSAQQIKAMEAIVAKYTSNLPERNDAQRDPNETGQTVILTGSTGSLGSYMLDQLINSPRVSKVYALNRGADGGRSRQEDINENRTLTKDFSKVEFLGSDLSKPNFGLDAAKYAEMLSSVDRIVHNAWPVNFNMPIASFEPFIRGVRHFVDFAGASPKKVAVVFVSSIGTANNWKSSEPVPERRLEDPNLAEMGYGLSKLAASFILDAAAAQSGLATVSVRVGQIAGPKAGNGVWNPQEFVPSLIASSVHLGAIPRHIGPFQNADWVPTEDVSGIILDVAGITNSAPIAEINGYFHVQNPAKVQWSEVADTLKEFYGGRIREFTSLSEWVALLEASASDEQNLDKNPAVKLLDTYRGFREKEAAGEAPAIFDMKRTISKSTTAAALKPIDTELLRKWCTAWNF</sequence>
<dbReference type="Pfam" id="PF07993">
    <property type="entry name" value="NAD_binding_4"/>
    <property type="match status" value="1"/>
</dbReference>
<dbReference type="EMBL" id="MTYH01000075">
    <property type="protein sequence ID" value="PNP39768.1"/>
    <property type="molecule type" value="Genomic_DNA"/>
</dbReference>
<dbReference type="InterPro" id="IPR051414">
    <property type="entry name" value="Adenylate-forming_Reductase"/>
</dbReference>
<dbReference type="SUPFAM" id="SSF56801">
    <property type="entry name" value="Acetyl-CoA synthetase-like"/>
    <property type="match status" value="1"/>
</dbReference>
<dbReference type="OrthoDB" id="429813at2759"/>
<gene>
    <name evidence="5" type="ORF">TGAMA5MH_08287</name>
</gene>
<dbReference type="Gene3D" id="1.10.1200.10">
    <property type="entry name" value="ACP-like"/>
    <property type="match status" value="1"/>
</dbReference>
<name>A0A2K0T2L7_9HYPO</name>
<evidence type="ECO:0000313" key="5">
    <source>
        <dbReference type="EMBL" id="PNP39768.1"/>
    </source>
</evidence>
<keyword evidence="3" id="KW-0521">NADP</keyword>
<dbReference type="Pfam" id="PF00550">
    <property type="entry name" value="PP-binding"/>
    <property type="match status" value="1"/>
</dbReference>
<dbReference type="InterPro" id="IPR042099">
    <property type="entry name" value="ANL_N_sf"/>
</dbReference>
<keyword evidence="1" id="KW-0596">Phosphopantetheine</keyword>
<reference evidence="5 6" key="1">
    <citation type="submission" date="2017-02" db="EMBL/GenBank/DDBJ databases">
        <title>Genomes of Trichoderma spp. with biocontrol activity.</title>
        <authorList>
            <person name="Gardiner D."/>
            <person name="Kazan K."/>
            <person name="Vos C."/>
            <person name="Harvey P."/>
        </authorList>
    </citation>
    <scope>NUCLEOTIDE SEQUENCE [LARGE SCALE GENOMIC DNA]</scope>
    <source>
        <strain evidence="5 6">A5MH</strain>
    </source>
</reference>
<dbReference type="PROSITE" id="PS50075">
    <property type="entry name" value="CARRIER"/>
    <property type="match status" value="1"/>
</dbReference>
<dbReference type="PANTHER" id="PTHR43439:SF2">
    <property type="entry name" value="ENZYME, PUTATIVE (JCVI)-RELATED"/>
    <property type="match status" value="1"/>
</dbReference>
<dbReference type="Pfam" id="PF23562">
    <property type="entry name" value="AMP-binding_C_3"/>
    <property type="match status" value="1"/>
</dbReference>
<dbReference type="InterPro" id="IPR009081">
    <property type="entry name" value="PP-bd_ACP"/>
</dbReference>
<dbReference type="InterPro" id="IPR000873">
    <property type="entry name" value="AMP-dep_synth/lig_dom"/>
</dbReference>
<evidence type="ECO:0000256" key="1">
    <source>
        <dbReference type="ARBA" id="ARBA00022450"/>
    </source>
</evidence>
<keyword evidence="2" id="KW-0597">Phosphoprotein</keyword>
<evidence type="ECO:0000256" key="2">
    <source>
        <dbReference type="ARBA" id="ARBA00022553"/>
    </source>
</evidence>
<dbReference type="InterPro" id="IPR013120">
    <property type="entry name" value="FAR_NAD-bd"/>
</dbReference>
<proteinExistence type="predicted"/>
<organism evidence="5 6">
    <name type="scientific">Trichoderma gamsii</name>
    <dbReference type="NCBI Taxonomy" id="398673"/>
    <lineage>
        <taxon>Eukaryota</taxon>
        <taxon>Fungi</taxon>
        <taxon>Dikarya</taxon>
        <taxon>Ascomycota</taxon>
        <taxon>Pezizomycotina</taxon>
        <taxon>Sordariomycetes</taxon>
        <taxon>Hypocreomycetidae</taxon>
        <taxon>Hypocreales</taxon>
        <taxon>Hypocreaceae</taxon>
        <taxon>Trichoderma</taxon>
    </lineage>
</organism>
<comment type="caution">
    <text evidence="5">The sequence shown here is derived from an EMBL/GenBank/DDBJ whole genome shotgun (WGS) entry which is preliminary data.</text>
</comment>